<dbReference type="Pfam" id="PF00392">
    <property type="entry name" value="GntR"/>
    <property type="match status" value="1"/>
</dbReference>
<dbReference type="GO" id="GO:0003677">
    <property type="term" value="F:DNA binding"/>
    <property type="evidence" value="ECO:0007669"/>
    <property type="project" value="UniProtKB-KW"/>
</dbReference>
<evidence type="ECO:0000256" key="3">
    <source>
        <dbReference type="ARBA" id="ARBA00023163"/>
    </source>
</evidence>
<dbReference type="InterPro" id="IPR036390">
    <property type="entry name" value="WH_DNA-bd_sf"/>
</dbReference>
<dbReference type="RefSeq" id="WP_265895701.1">
    <property type="nucleotide sequence ID" value="NZ_JAPIVE010000001.1"/>
</dbReference>
<proteinExistence type="predicted"/>
<evidence type="ECO:0000256" key="4">
    <source>
        <dbReference type="SAM" id="MobiDB-lite"/>
    </source>
</evidence>
<evidence type="ECO:0000256" key="2">
    <source>
        <dbReference type="ARBA" id="ARBA00023125"/>
    </source>
</evidence>
<gene>
    <name evidence="6" type="ORF">OQ287_04315</name>
</gene>
<feature type="compositionally biased region" description="Polar residues" evidence="4">
    <location>
        <begin position="234"/>
        <end position="245"/>
    </location>
</feature>
<feature type="region of interest" description="Disordered" evidence="4">
    <location>
        <begin position="226"/>
        <end position="245"/>
    </location>
</feature>
<accession>A0AA41ZF41</accession>
<evidence type="ECO:0000256" key="1">
    <source>
        <dbReference type="ARBA" id="ARBA00023015"/>
    </source>
</evidence>
<dbReference type="InterPro" id="IPR008920">
    <property type="entry name" value="TF_FadR/GntR_C"/>
</dbReference>
<organism evidence="6 7">
    <name type="scientific">Larsenimonas rhizosphaerae</name>
    <dbReference type="NCBI Taxonomy" id="2944682"/>
    <lineage>
        <taxon>Bacteria</taxon>
        <taxon>Pseudomonadati</taxon>
        <taxon>Pseudomonadota</taxon>
        <taxon>Gammaproteobacteria</taxon>
        <taxon>Oceanospirillales</taxon>
        <taxon>Halomonadaceae</taxon>
        <taxon>Larsenimonas</taxon>
    </lineage>
</organism>
<dbReference type="InterPro" id="IPR000524">
    <property type="entry name" value="Tscrpt_reg_HTH_GntR"/>
</dbReference>
<keyword evidence="7" id="KW-1185">Reference proteome</keyword>
<dbReference type="Gene3D" id="1.20.120.530">
    <property type="entry name" value="GntR ligand-binding domain-like"/>
    <property type="match status" value="1"/>
</dbReference>
<name>A0AA41ZF41_9GAMM</name>
<evidence type="ECO:0000313" key="6">
    <source>
        <dbReference type="EMBL" id="MCX2523456.1"/>
    </source>
</evidence>
<dbReference type="PANTHER" id="PTHR43537">
    <property type="entry name" value="TRANSCRIPTIONAL REGULATOR, GNTR FAMILY"/>
    <property type="match status" value="1"/>
</dbReference>
<dbReference type="InterPro" id="IPR036388">
    <property type="entry name" value="WH-like_DNA-bd_sf"/>
</dbReference>
<dbReference type="EMBL" id="JAPIVE010000001">
    <property type="protein sequence ID" value="MCX2523456.1"/>
    <property type="molecule type" value="Genomic_DNA"/>
</dbReference>
<dbReference type="Pfam" id="PF07729">
    <property type="entry name" value="FCD"/>
    <property type="match status" value="1"/>
</dbReference>
<dbReference type="PANTHER" id="PTHR43537:SF53">
    <property type="entry name" value="HTH-TYPE TRANSCRIPTIONAL REPRESSOR NANR"/>
    <property type="match status" value="1"/>
</dbReference>
<reference evidence="6" key="1">
    <citation type="submission" date="2022-11" db="EMBL/GenBank/DDBJ databases">
        <title>Larsenimonas rhizosphaerae sp. nov., isolated from a tidal mudflat.</title>
        <authorList>
            <person name="Lee S.D."/>
            <person name="Kim I.S."/>
        </authorList>
    </citation>
    <scope>NUCLEOTIDE SEQUENCE</scope>
    <source>
        <strain evidence="6">GH2-1</strain>
    </source>
</reference>
<evidence type="ECO:0000259" key="5">
    <source>
        <dbReference type="PROSITE" id="PS50949"/>
    </source>
</evidence>
<dbReference type="Proteomes" id="UP001165678">
    <property type="component" value="Unassembled WGS sequence"/>
</dbReference>
<keyword evidence="2" id="KW-0238">DNA-binding</keyword>
<feature type="domain" description="HTH gntR-type" evidence="5">
    <location>
        <begin position="18"/>
        <end position="85"/>
    </location>
</feature>
<keyword evidence="1" id="KW-0805">Transcription regulation</keyword>
<keyword evidence="3" id="KW-0804">Transcription</keyword>
<dbReference type="SMART" id="SM00345">
    <property type="entry name" value="HTH_GNTR"/>
    <property type="match status" value="1"/>
</dbReference>
<dbReference type="PROSITE" id="PS50949">
    <property type="entry name" value="HTH_GNTR"/>
    <property type="match status" value="1"/>
</dbReference>
<dbReference type="GO" id="GO:0003700">
    <property type="term" value="F:DNA-binding transcription factor activity"/>
    <property type="evidence" value="ECO:0007669"/>
    <property type="project" value="InterPro"/>
</dbReference>
<comment type="caution">
    <text evidence="6">The sequence shown here is derived from an EMBL/GenBank/DDBJ whole genome shotgun (WGS) entry which is preliminary data.</text>
</comment>
<dbReference type="CDD" id="cd07377">
    <property type="entry name" value="WHTH_GntR"/>
    <property type="match status" value="1"/>
</dbReference>
<dbReference type="AlphaFoldDB" id="A0AA41ZF41"/>
<evidence type="ECO:0000313" key="7">
    <source>
        <dbReference type="Proteomes" id="UP001165678"/>
    </source>
</evidence>
<dbReference type="SMART" id="SM00895">
    <property type="entry name" value="FCD"/>
    <property type="match status" value="1"/>
</dbReference>
<dbReference type="InterPro" id="IPR011711">
    <property type="entry name" value="GntR_C"/>
</dbReference>
<dbReference type="SUPFAM" id="SSF46785">
    <property type="entry name" value="Winged helix' DNA-binding domain"/>
    <property type="match status" value="1"/>
</dbReference>
<sequence length="245" mass="27461">MTQAHQRHLFDSTRIQQLLPDDTVYVSLWQAIIGQRLRPGARLPEDALARALSTSRTGIRRALQRLSLEGLIVLAPHRGARVASPTPAEAREIFEARRIIECGLIPAVVRHTTATDTQRLEALVHQEKRAIATGNRMEAIRLSGEFHIRLFTPADNTLLLESLAQLVSRTSLLIALYPPANTHPCHCQHDELITLITEGEADQATRWMQHHLEALEQGLEMTPRDTDLPDFETLFSTKPSSRNAS</sequence>
<dbReference type="Gene3D" id="1.10.10.10">
    <property type="entry name" value="Winged helix-like DNA-binding domain superfamily/Winged helix DNA-binding domain"/>
    <property type="match status" value="1"/>
</dbReference>
<protein>
    <submittedName>
        <fullName evidence="6">GntR family transcriptional regulator</fullName>
    </submittedName>
</protein>
<dbReference type="SUPFAM" id="SSF48008">
    <property type="entry name" value="GntR ligand-binding domain-like"/>
    <property type="match status" value="1"/>
</dbReference>